<sequence>MAFSYWQKERTVRFPFHHSPMSETGPPLSPTRRTLRNHHRCQDYCQTGVIACNAESAASWEPTSRTVWRKLTLKDVKNRMRDLTCPTASALTEIMNEQ</sequence>
<dbReference type="EMBL" id="JAWDJR010000012">
    <property type="protein sequence ID" value="KAK9965678.1"/>
    <property type="molecule type" value="Genomic_DNA"/>
</dbReference>
<keyword evidence="2" id="KW-1185">Reference proteome</keyword>
<gene>
    <name evidence="1" type="ORF">ABG768_004755</name>
</gene>
<reference evidence="1 2" key="1">
    <citation type="submission" date="2024-05" db="EMBL/GenBank/DDBJ databases">
        <title>A high-quality chromosomal-level genome assembly of Topmouth culter (Culter alburnus).</title>
        <authorList>
            <person name="Zhao H."/>
        </authorList>
    </citation>
    <scope>NUCLEOTIDE SEQUENCE [LARGE SCALE GENOMIC DNA]</scope>
    <source>
        <strain evidence="1">CATC2023</strain>
        <tissue evidence="1">Muscle</tissue>
    </source>
</reference>
<evidence type="ECO:0000313" key="2">
    <source>
        <dbReference type="Proteomes" id="UP001479290"/>
    </source>
</evidence>
<evidence type="ECO:0000313" key="1">
    <source>
        <dbReference type="EMBL" id="KAK9965678.1"/>
    </source>
</evidence>
<name>A0AAW1ZYH8_CULAL</name>
<dbReference type="Proteomes" id="UP001479290">
    <property type="component" value="Unassembled WGS sequence"/>
</dbReference>
<proteinExistence type="predicted"/>
<dbReference type="AlphaFoldDB" id="A0AAW1ZYH8"/>
<organism evidence="1 2">
    <name type="scientific">Culter alburnus</name>
    <name type="common">Topmouth culter</name>
    <dbReference type="NCBI Taxonomy" id="194366"/>
    <lineage>
        <taxon>Eukaryota</taxon>
        <taxon>Metazoa</taxon>
        <taxon>Chordata</taxon>
        <taxon>Craniata</taxon>
        <taxon>Vertebrata</taxon>
        <taxon>Euteleostomi</taxon>
        <taxon>Actinopterygii</taxon>
        <taxon>Neopterygii</taxon>
        <taxon>Teleostei</taxon>
        <taxon>Ostariophysi</taxon>
        <taxon>Cypriniformes</taxon>
        <taxon>Xenocyprididae</taxon>
        <taxon>Xenocypridinae</taxon>
        <taxon>Culter</taxon>
    </lineage>
</organism>
<comment type="caution">
    <text evidence="1">The sequence shown here is derived from an EMBL/GenBank/DDBJ whole genome shotgun (WGS) entry which is preliminary data.</text>
</comment>
<accession>A0AAW1ZYH8</accession>
<protein>
    <submittedName>
        <fullName evidence="1">Uncharacterized protein</fullName>
    </submittedName>
</protein>